<dbReference type="CDD" id="cd13962">
    <property type="entry name" value="PT_UbiA_UBIAD1"/>
    <property type="match status" value="1"/>
</dbReference>
<evidence type="ECO:0000256" key="3">
    <source>
        <dbReference type="ARBA" id="ARBA00022475"/>
    </source>
</evidence>
<comment type="subcellular location">
    <subcellularLocation>
        <location evidence="8">Cell membrane</location>
        <topology evidence="8">Multi-pass membrane protein</topology>
    </subcellularLocation>
    <subcellularLocation>
        <location evidence="1">Membrane</location>
        <topology evidence="1">Multi-pass membrane protein</topology>
    </subcellularLocation>
</comment>
<dbReference type="UniPathway" id="UPA00079">
    <property type="reaction ID" value="UER00168"/>
</dbReference>
<keyword evidence="3 8" id="KW-1003">Cell membrane</keyword>
<dbReference type="Pfam" id="PF01040">
    <property type="entry name" value="UbiA"/>
    <property type="match status" value="1"/>
</dbReference>
<comment type="catalytic activity">
    <reaction evidence="8">
        <text>an all-trans-polyprenyl diphosphate + 1,4-dihydroxy-2-naphthoate + H(+) = a 2-demethylmenaquinol + CO2 + diphosphate</text>
        <dbReference type="Rhea" id="RHEA:26478"/>
        <dbReference type="Rhea" id="RHEA-COMP:9563"/>
        <dbReference type="Rhea" id="RHEA-COMP:9564"/>
        <dbReference type="ChEBI" id="CHEBI:11173"/>
        <dbReference type="ChEBI" id="CHEBI:15378"/>
        <dbReference type="ChEBI" id="CHEBI:16526"/>
        <dbReference type="ChEBI" id="CHEBI:33019"/>
        <dbReference type="ChEBI" id="CHEBI:55437"/>
        <dbReference type="ChEBI" id="CHEBI:58914"/>
        <dbReference type="EC" id="2.5.1.74"/>
    </reaction>
</comment>
<keyword evidence="6 8" id="KW-1133">Transmembrane helix</keyword>
<feature type="transmembrane region" description="Helical" evidence="8">
    <location>
        <begin position="269"/>
        <end position="289"/>
    </location>
</feature>
<feature type="transmembrane region" description="Helical" evidence="8">
    <location>
        <begin position="78"/>
        <end position="108"/>
    </location>
</feature>
<dbReference type="GO" id="GO:0042371">
    <property type="term" value="P:vitamin K biosynthetic process"/>
    <property type="evidence" value="ECO:0007669"/>
    <property type="project" value="TreeGrafter"/>
</dbReference>
<dbReference type="InterPro" id="IPR026046">
    <property type="entry name" value="UBIAD1"/>
</dbReference>
<feature type="transmembrane region" description="Helical" evidence="8">
    <location>
        <begin position="114"/>
        <end position="133"/>
    </location>
</feature>
<dbReference type="PANTHER" id="PTHR13929:SF0">
    <property type="entry name" value="UBIA PRENYLTRANSFERASE DOMAIN-CONTAINING PROTEIN 1"/>
    <property type="match status" value="1"/>
</dbReference>
<dbReference type="NCBIfam" id="TIGR00751">
    <property type="entry name" value="menA"/>
    <property type="match status" value="1"/>
</dbReference>
<comment type="similarity">
    <text evidence="8">Belongs to the MenA family. Type 1 subfamily.</text>
</comment>
<feature type="transmembrane region" description="Helical" evidence="8">
    <location>
        <begin position="145"/>
        <end position="164"/>
    </location>
</feature>
<reference evidence="10 11" key="1">
    <citation type="submission" date="2017-06" db="EMBL/GenBank/DDBJ databases">
        <authorList>
            <person name="Kim H.J."/>
            <person name="Triplett B.A."/>
        </authorList>
    </citation>
    <scope>NUCLEOTIDE SEQUENCE [LARGE SCALE GENOMIC DNA]</scope>
    <source>
        <strain evidence="10 11">DSM 45207</strain>
    </source>
</reference>
<keyword evidence="11" id="KW-1185">Reference proteome</keyword>
<evidence type="ECO:0000256" key="2">
    <source>
        <dbReference type="ARBA" id="ARBA00022428"/>
    </source>
</evidence>
<name>A0A238YGA6_9PSEU</name>
<accession>A0A238YGA6</accession>
<dbReference type="EC" id="2.5.1.74" evidence="8 9"/>
<evidence type="ECO:0000256" key="1">
    <source>
        <dbReference type="ARBA" id="ARBA00004141"/>
    </source>
</evidence>
<comment type="pathway">
    <text evidence="8">Quinol/quinone metabolism; menaquinone biosynthesis; menaquinol from 1,4-dihydroxy-2-naphthoate: step 1/2.</text>
</comment>
<organism evidence="10 11">
    <name type="scientific">Haloechinothrix alba</name>
    <dbReference type="NCBI Taxonomy" id="664784"/>
    <lineage>
        <taxon>Bacteria</taxon>
        <taxon>Bacillati</taxon>
        <taxon>Actinomycetota</taxon>
        <taxon>Actinomycetes</taxon>
        <taxon>Pseudonocardiales</taxon>
        <taxon>Pseudonocardiaceae</taxon>
        <taxon>Haloechinothrix</taxon>
    </lineage>
</organism>
<dbReference type="PIRSF" id="PIRSF005355">
    <property type="entry name" value="UBIAD1"/>
    <property type="match status" value="1"/>
</dbReference>
<dbReference type="RefSeq" id="WP_089302262.1">
    <property type="nucleotide sequence ID" value="NZ_FZNW01000015.1"/>
</dbReference>
<dbReference type="HAMAP" id="MF_01937">
    <property type="entry name" value="MenA_1"/>
    <property type="match status" value="1"/>
</dbReference>
<dbReference type="InterPro" id="IPR004657">
    <property type="entry name" value="MenA"/>
</dbReference>
<dbReference type="InterPro" id="IPR044878">
    <property type="entry name" value="UbiA_sf"/>
</dbReference>
<dbReference type="GO" id="GO:0046428">
    <property type="term" value="F:1,4-dihydroxy-2-naphthoate polyprenyltransferase activity"/>
    <property type="evidence" value="ECO:0007669"/>
    <property type="project" value="UniProtKB-UniRule"/>
</dbReference>
<evidence type="ECO:0000256" key="6">
    <source>
        <dbReference type="ARBA" id="ARBA00022989"/>
    </source>
</evidence>
<feature type="transmembrane region" description="Helical" evidence="8">
    <location>
        <begin position="217"/>
        <end position="235"/>
    </location>
</feature>
<evidence type="ECO:0000256" key="9">
    <source>
        <dbReference type="NCBIfam" id="TIGR00751"/>
    </source>
</evidence>
<dbReference type="OrthoDB" id="9767568at2"/>
<keyword evidence="4 8" id="KW-0808">Transferase</keyword>
<proteinExistence type="inferred from homology"/>
<evidence type="ECO:0000256" key="8">
    <source>
        <dbReference type="HAMAP-Rule" id="MF_01937"/>
    </source>
</evidence>
<dbReference type="NCBIfam" id="NF004751">
    <property type="entry name" value="PRK06080.1-3"/>
    <property type="match status" value="1"/>
</dbReference>
<gene>
    <name evidence="8" type="primary">menA</name>
    <name evidence="10" type="ORF">SAMN06265360_11519</name>
</gene>
<dbReference type="EMBL" id="FZNW01000015">
    <property type="protein sequence ID" value="SNR69771.1"/>
    <property type="molecule type" value="Genomic_DNA"/>
</dbReference>
<feature type="transmembrane region" description="Helical" evidence="8">
    <location>
        <begin position="170"/>
        <end position="188"/>
    </location>
</feature>
<protein>
    <recommendedName>
        <fullName evidence="8 9">1,4-dihydroxy-2-naphthoate octaprenyltransferase</fullName>
        <shortName evidence="8">DHNA-octaprenyltransferase</shortName>
        <ecNumber evidence="8 9">2.5.1.74</ecNumber>
    </recommendedName>
</protein>
<dbReference type="InterPro" id="IPR000537">
    <property type="entry name" value="UbiA_prenyltransferase"/>
</dbReference>
<dbReference type="GO" id="GO:0009234">
    <property type="term" value="P:menaquinone biosynthetic process"/>
    <property type="evidence" value="ECO:0007669"/>
    <property type="project" value="UniProtKB-UniRule"/>
</dbReference>
<dbReference type="Proteomes" id="UP000198348">
    <property type="component" value="Unassembled WGS sequence"/>
</dbReference>
<feature type="transmembrane region" description="Helical" evidence="8">
    <location>
        <begin position="241"/>
        <end position="257"/>
    </location>
</feature>
<dbReference type="PANTHER" id="PTHR13929">
    <property type="entry name" value="1,4-DIHYDROXY-2-NAPHTHOATE OCTAPRENYLTRANSFERASE"/>
    <property type="match status" value="1"/>
</dbReference>
<sequence>MATLAEWIEGARPRTLPNAVAPVLAGTGAAAYAGHASPAYAALALVVALALIIGVNFANDYSDGIRGTDDRRVGPVRLVATGLATPASVRASALSCLVVACVVGATLIVLSGHWWLFAVGAACVAGAWFYTGSAKPYGYAGFGEPAVFVFFGLVAVLGTMYVQADVVSPTAVACAVAIGAFSAAVLLANNLRDIRSDSAVGKRTLAVRLGDGGTRRLYVALLVLPFVASLLVGTWHPPATFAVVSALLLIAPLRTVLGRHAGYALVPVLRDTGLAMLLWAAVTATALAFG</sequence>
<evidence type="ECO:0000313" key="10">
    <source>
        <dbReference type="EMBL" id="SNR69771.1"/>
    </source>
</evidence>
<keyword evidence="7 8" id="KW-0472">Membrane</keyword>
<comment type="function">
    <text evidence="8">Conversion of 1,4-dihydroxy-2-naphthoate (DHNA) to demethylmenaquinone (DMK).</text>
</comment>
<dbReference type="Gene3D" id="1.10.357.140">
    <property type="entry name" value="UbiA prenyltransferase"/>
    <property type="match status" value="1"/>
</dbReference>
<dbReference type="GO" id="GO:0005886">
    <property type="term" value="C:plasma membrane"/>
    <property type="evidence" value="ECO:0007669"/>
    <property type="project" value="UniProtKB-SubCell"/>
</dbReference>
<keyword evidence="2 8" id="KW-0474">Menaquinone biosynthesis</keyword>
<dbReference type="AlphaFoldDB" id="A0A238YGA6"/>
<feature type="transmembrane region" description="Helical" evidence="8">
    <location>
        <begin position="39"/>
        <end position="58"/>
    </location>
</feature>
<evidence type="ECO:0000256" key="7">
    <source>
        <dbReference type="ARBA" id="ARBA00023136"/>
    </source>
</evidence>
<evidence type="ECO:0000256" key="4">
    <source>
        <dbReference type="ARBA" id="ARBA00022679"/>
    </source>
</evidence>
<evidence type="ECO:0000313" key="11">
    <source>
        <dbReference type="Proteomes" id="UP000198348"/>
    </source>
</evidence>
<evidence type="ECO:0000256" key="5">
    <source>
        <dbReference type="ARBA" id="ARBA00022692"/>
    </source>
</evidence>
<keyword evidence="5 8" id="KW-0812">Transmembrane</keyword>